<gene>
    <name evidence="2" type="ORF">PFISCL1PPCAC_14279</name>
</gene>
<dbReference type="Proteomes" id="UP001432322">
    <property type="component" value="Unassembled WGS sequence"/>
</dbReference>
<evidence type="ECO:0000313" key="3">
    <source>
        <dbReference type="Proteomes" id="UP001432322"/>
    </source>
</evidence>
<organism evidence="2 3">
    <name type="scientific">Pristionchus fissidentatus</name>
    <dbReference type="NCBI Taxonomy" id="1538716"/>
    <lineage>
        <taxon>Eukaryota</taxon>
        <taxon>Metazoa</taxon>
        <taxon>Ecdysozoa</taxon>
        <taxon>Nematoda</taxon>
        <taxon>Chromadorea</taxon>
        <taxon>Rhabditida</taxon>
        <taxon>Rhabditina</taxon>
        <taxon>Diplogasteromorpha</taxon>
        <taxon>Diplogasteroidea</taxon>
        <taxon>Neodiplogasteridae</taxon>
        <taxon>Pristionchus</taxon>
    </lineage>
</organism>
<protein>
    <submittedName>
        <fullName evidence="2">Uncharacterized protein</fullName>
    </submittedName>
</protein>
<feature type="region of interest" description="Disordered" evidence="1">
    <location>
        <begin position="78"/>
        <end position="117"/>
    </location>
</feature>
<feature type="compositionally biased region" description="Low complexity" evidence="1">
    <location>
        <begin position="78"/>
        <end position="89"/>
    </location>
</feature>
<proteinExistence type="predicted"/>
<dbReference type="EMBL" id="BTSY01000004">
    <property type="protein sequence ID" value="GMT22982.1"/>
    <property type="molecule type" value="Genomic_DNA"/>
</dbReference>
<name>A0AAV5VW85_9BILA</name>
<keyword evidence="3" id="KW-1185">Reference proteome</keyword>
<dbReference type="AlphaFoldDB" id="A0AAV5VW85"/>
<evidence type="ECO:0000313" key="2">
    <source>
        <dbReference type="EMBL" id="GMT22982.1"/>
    </source>
</evidence>
<sequence length="130" mass="14000">LLSIVIYQAASQCMATENARANDAVLLTMGDSDARRGFLMASAGVRSTRPLRSNRTAVSRAVYVATVDLLAPTRTPIARSGRARGSAASPQSVRQSAAAVAKRQPLEQPERLPLQRPLQLQLHHNRANTS</sequence>
<comment type="caution">
    <text evidence="2">The sequence shown here is derived from an EMBL/GenBank/DDBJ whole genome shotgun (WGS) entry which is preliminary data.</text>
</comment>
<reference evidence="2" key="1">
    <citation type="submission" date="2023-10" db="EMBL/GenBank/DDBJ databases">
        <title>Genome assembly of Pristionchus species.</title>
        <authorList>
            <person name="Yoshida K."/>
            <person name="Sommer R.J."/>
        </authorList>
    </citation>
    <scope>NUCLEOTIDE SEQUENCE</scope>
    <source>
        <strain evidence="2">RS5133</strain>
    </source>
</reference>
<feature type="non-terminal residue" evidence="2">
    <location>
        <position position="1"/>
    </location>
</feature>
<accession>A0AAV5VW85</accession>
<evidence type="ECO:0000256" key="1">
    <source>
        <dbReference type="SAM" id="MobiDB-lite"/>
    </source>
</evidence>